<feature type="transmembrane region" description="Helical" evidence="1">
    <location>
        <begin position="12"/>
        <end position="37"/>
    </location>
</feature>
<gene>
    <name evidence="2" type="ORF">HH212_21490</name>
</gene>
<dbReference type="EMBL" id="CP051685">
    <property type="protein sequence ID" value="QJE02276.1"/>
    <property type="molecule type" value="Genomic_DNA"/>
</dbReference>
<accession>A0A7Z2ZU44</accession>
<evidence type="ECO:0000313" key="2">
    <source>
        <dbReference type="EMBL" id="QJE02276.1"/>
    </source>
</evidence>
<name>A0A7Z2ZU44_9BURK</name>
<keyword evidence="1" id="KW-0472">Membrane</keyword>
<sequence length="146" mass="16499">MRAVNESPPSRVASAVFDVLDPIPFGFFVGVLIFDVIYARSADILWMKFAAWLVSIGLVFAIVPRLINLFQVWFGKYRTMRAARLDFWLNLVGIVAALFNAFVHSRDAYAVIPDAVWLSVVTVAAMALGRIVMAWRHAGFRELRHE</sequence>
<reference evidence="2 3" key="1">
    <citation type="submission" date="2020-04" db="EMBL/GenBank/DDBJ databases">
        <title>Genome sequencing of novel species.</title>
        <authorList>
            <person name="Heo J."/>
            <person name="Kim S.-J."/>
            <person name="Kim J.-S."/>
            <person name="Hong S.-B."/>
            <person name="Kwon S.-W."/>
        </authorList>
    </citation>
    <scope>NUCLEOTIDE SEQUENCE [LARGE SCALE GENOMIC DNA]</scope>
    <source>
        <strain evidence="2 3">GN2-R2</strain>
    </source>
</reference>
<keyword evidence="1" id="KW-1133">Transmembrane helix</keyword>
<dbReference type="KEGG" id="mfy:HH212_21490"/>
<keyword evidence="3" id="KW-1185">Reference proteome</keyword>
<evidence type="ECO:0000256" key="1">
    <source>
        <dbReference type="SAM" id="Phobius"/>
    </source>
</evidence>
<protein>
    <recommendedName>
        <fullName evidence="4">DUF2231 domain-containing protein</fullName>
    </recommendedName>
</protein>
<organism evidence="2 3">
    <name type="scientific">Massilia forsythiae</name>
    <dbReference type="NCBI Taxonomy" id="2728020"/>
    <lineage>
        <taxon>Bacteria</taxon>
        <taxon>Pseudomonadati</taxon>
        <taxon>Pseudomonadota</taxon>
        <taxon>Betaproteobacteria</taxon>
        <taxon>Burkholderiales</taxon>
        <taxon>Oxalobacteraceae</taxon>
        <taxon>Telluria group</taxon>
        <taxon>Massilia</taxon>
    </lineage>
</organism>
<keyword evidence="1" id="KW-0812">Transmembrane</keyword>
<evidence type="ECO:0008006" key="4">
    <source>
        <dbReference type="Google" id="ProtNLM"/>
    </source>
</evidence>
<evidence type="ECO:0000313" key="3">
    <source>
        <dbReference type="Proteomes" id="UP000502415"/>
    </source>
</evidence>
<feature type="transmembrane region" description="Helical" evidence="1">
    <location>
        <begin position="49"/>
        <end position="73"/>
    </location>
</feature>
<dbReference type="Proteomes" id="UP000502415">
    <property type="component" value="Chromosome"/>
</dbReference>
<dbReference type="RefSeq" id="WP_170204363.1">
    <property type="nucleotide sequence ID" value="NZ_CP051685.1"/>
</dbReference>
<dbReference type="PIRSF" id="PIRSF029509">
    <property type="entry name" value="UCP029509"/>
    <property type="match status" value="1"/>
</dbReference>
<feature type="transmembrane region" description="Helical" evidence="1">
    <location>
        <begin position="115"/>
        <end position="135"/>
    </location>
</feature>
<dbReference type="InterPro" id="IPR016923">
    <property type="entry name" value="UCP029509"/>
</dbReference>
<proteinExistence type="predicted"/>
<feature type="transmembrane region" description="Helical" evidence="1">
    <location>
        <begin position="85"/>
        <end position="103"/>
    </location>
</feature>
<dbReference type="AlphaFoldDB" id="A0A7Z2ZU44"/>